<dbReference type="SUPFAM" id="SSF53850">
    <property type="entry name" value="Periplasmic binding protein-like II"/>
    <property type="match status" value="1"/>
</dbReference>
<dbReference type="GO" id="GO:0030313">
    <property type="term" value="C:cell envelope"/>
    <property type="evidence" value="ECO:0007669"/>
    <property type="project" value="UniProtKB-SubCell"/>
</dbReference>
<feature type="signal peptide" evidence="5">
    <location>
        <begin position="1"/>
        <end position="25"/>
    </location>
</feature>
<evidence type="ECO:0000256" key="5">
    <source>
        <dbReference type="SAM" id="SignalP"/>
    </source>
</evidence>
<evidence type="ECO:0000313" key="7">
    <source>
        <dbReference type="EMBL" id="PZF92660.1"/>
    </source>
</evidence>
<dbReference type="EMBL" id="POUB01000173">
    <property type="protein sequence ID" value="PZF92660.1"/>
    <property type="molecule type" value="Genomic_DNA"/>
</dbReference>
<dbReference type="InterPro" id="IPR018313">
    <property type="entry name" value="SBP_3_CS"/>
</dbReference>
<protein>
    <submittedName>
        <fullName evidence="7">ABC transporter substrate-binding protein</fullName>
    </submittedName>
</protein>
<evidence type="ECO:0000256" key="3">
    <source>
        <dbReference type="ARBA" id="ARBA00022729"/>
    </source>
</evidence>
<dbReference type="Proteomes" id="UP000248749">
    <property type="component" value="Unassembled WGS sequence"/>
</dbReference>
<evidence type="ECO:0000256" key="2">
    <source>
        <dbReference type="ARBA" id="ARBA00010333"/>
    </source>
</evidence>
<dbReference type="OrthoDB" id="4633994at2"/>
<dbReference type="Pfam" id="PF00497">
    <property type="entry name" value="SBP_bac_3"/>
    <property type="match status" value="1"/>
</dbReference>
<dbReference type="SMART" id="SM00062">
    <property type="entry name" value="PBPb"/>
    <property type="match status" value="1"/>
</dbReference>
<evidence type="ECO:0000313" key="8">
    <source>
        <dbReference type="Proteomes" id="UP000248749"/>
    </source>
</evidence>
<dbReference type="InterPro" id="IPR001638">
    <property type="entry name" value="Solute-binding_3/MltF_N"/>
</dbReference>
<feature type="domain" description="Solute-binding protein family 3/N-terminal" evidence="6">
    <location>
        <begin position="61"/>
        <end position="289"/>
    </location>
</feature>
<gene>
    <name evidence="7" type="ORF">C1I99_21510</name>
</gene>
<dbReference type="PANTHER" id="PTHR35936">
    <property type="entry name" value="MEMBRANE-BOUND LYTIC MUREIN TRANSGLYCOSYLASE F"/>
    <property type="match status" value="1"/>
</dbReference>
<proteinExistence type="inferred from homology"/>
<dbReference type="PANTHER" id="PTHR35936:SF17">
    <property type="entry name" value="ARGININE-BINDING EXTRACELLULAR PROTEIN ARTP"/>
    <property type="match status" value="1"/>
</dbReference>
<name>A0A2W2C4D7_9ACTN</name>
<comment type="similarity">
    <text evidence="2 4">Belongs to the bacterial solute-binding protein 3 family.</text>
</comment>
<organism evidence="7 8">
    <name type="scientific">Micromonospora deserti</name>
    <dbReference type="NCBI Taxonomy" id="2070366"/>
    <lineage>
        <taxon>Bacteria</taxon>
        <taxon>Bacillati</taxon>
        <taxon>Actinomycetota</taxon>
        <taxon>Actinomycetes</taxon>
        <taxon>Micromonosporales</taxon>
        <taxon>Micromonosporaceae</taxon>
        <taxon>Micromonospora</taxon>
    </lineage>
</organism>
<dbReference type="RefSeq" id="WP_111136034.1">
    <property type="nucleotide sequence ID" value="NZ_POUB01000173.1"/>
</dbReference>
<dbReference type="AlphaFoldDB" id="A0A2W2C4D7"/>
<evidence type="ECO:0000259" key="6">
    <source>
        <dbReference type="SMART" id="SM00062"/>
    </source>
</evidence>
<dbReference type="InterPro" id="IPR006311">
    <property type="entry name" value="TAT_signal"/>
</dbReference>
<evidence type="ECO:0000256" key="1">
    <source>
        <dbReference type="ARBA" id="ARBA00004196"/>
    </source>
</evidence>
<dbReference type="Gene3D" id="3.40.190.10">
    <property type="entry name" value="Periplasmic binding protein-like II"/>
    <property type="match status" value="2"/>
</dbReference>
<comment type="subcellular location">
    <subcellularLocation>
        <location evidence="1">Cell envelope</location>
    </subcellularLocation>
</comment>
<sequence>MFNISGGRRAVLGAAGAAMLALSLAACGEKESTDQPGAGPSVTADSALAAKVPDAIKADGVIKVGTDSTYAPAEFLDTDGKTVIGFDIELFNAVAQKLGLKAEYESAPFDSILPGVDSGKYEIGVSSFTINAERLQSVNMVSYFSAGTQWATKAGNPAKVDVNDACGKKIAVQTGTVQVDDITARSKKCTDAGKPAITIDQYQAQSDATAAVVSGKNDAMLADSPVGAYAVKQSNGQLELLGDIYESAPYGYAVKKDQTAFAEVLKEAVQAVIADGTYQTALKKWGVEGGAIATSALNPTN</sequence>
<dbReference type="PROSITE" id="PS51318">
    <property type="entry name" value="TAT"/>
    <property type="match status" value="1"/>
</dbReference>
<evidence type="ECO:0000256" key="4">
    <source>
        <dbReference type="RuleBase" id="RU003744"/>
    </source>
</evidence>
<accession>A0A2W2C4D7</accession>
<keyword evidence="8" id="KW-1185">Reference proteome</keyword>
<keyword evidence="3 5" id="KW-0732">Signal</keyword>
<dbReference type="CDD" id="cd01004">
    <property type="entry name" value="PBP2_MidA_like"/>
    <property type="match status" value="1"/>
</dbReference>
<comment type="caution">
    <text evidence="7">The sequence shown here is derived from an EMBL/GenBank/DDBJ whole genome shotgun (WGS) entry which is preliminary data.</text>
</comment>
<dbReference type="PROSITE" id="PS01039">
    <property type="entry name" value="SBP_BACTERIAL_3"/>
    <property type="match status" value="1"/>
</dbReference>
<reference evidence="7 8" key="1">
    <citation type="submission" date="2018-01" db="EMBL/GenBank/DDBJ databases">
        <title>Draft genome sequence of Salinispora sp. 13K206.</title>
        <authorList>
            <person name="Sahin N."/>
            <person name="Saygin H."/>
            <person name="Ay H."/>
        </authorList>
    </citation>
    <scope>NUCLEOTIDE SEQUENCE [LARGE SCALE GENOMIC DNA]</scope>
    <source>
        <strain evidence="7 8">13K206</strain>
    </source>
</reference>
<feature type="chain" id="PRO_5039530992" evidence="5">
    <location>
        <begin position="26"/>
        <end position="301"/>
    </location>
</feature>